<name>A0A1G5GXG2_9BACT</name>
<feature type="region of interest" description="Disordered" evidence="1">
    <location>
        <begin position="14"/>
        <end position="43"/>
    </location>
</feature>
<gene>
    <name evidence="2" type="ORF">SAMN05216233_111154</name>
</gene>
<organism evidence="2 3">
    <name type="scientific">Desulfoluna spongiiphila</name>
    <dbReference type="NCBI Taxonomy" id="419481"/>
    <lineage>
        <taxon>Bacteria</taxon>
        <taxon>Pseudomonadati</taxon>
        <taxon>Thermodesulfobacteriota</taxon>
        <taxon>Desulfobacteria</taxon>
        <taxon>Desulfobacterales</taxon>
        <taxon>Desulfolunaceae</taxon>
        <taxon>Desulfoluna</taxon>
    </lineage>
</organism>
<reference evidence="2 3" key="1">
    <citation type="submission" date="2016-10" db="EMBL/GenBank/DDBJ databases">
        <authorList>
            <person name="de Groot N.N."/>
        </authorList>
    </citation>
    <scope>NUCLEOTIDE SEQUENCE [LARGE SCALE GENOMIC DNA]</scope>
    <source>
        <strain evidence="2 3">AA1</strain>
    </source>
</reference>
<protein>
    <submittedName>
        <fullName evidence="2">Uncharacterized protein</fullName>
    </submittedName>
</protein>
<dbReference type="EMBL" id="FMUX01000011">
    <property type="protein sequence ID" value="SCY55338.1"/>
    <property type="molecule type" value="Genomic_DNA"/>
</dbReference>
<evidence type="ECO:0000313" key="2">
    <source>
        <dbReference type="EMBL" id="SCY55338.1"/>
    </source>
</evidence>
<accession>A0A1G5GXG2</accession>
<dbReference type="Proteomes" id="UP000198870">
    <property type="component" value="Unassembled WGS sequence"/>
</dbReference>
<evidence type="ECO:0000256" key="1">
    <source>
        <dbReference type="SAM" id="MobiDB-lite"/>
    </source>
</evidence>
<dbReference type="AlphaFoldDB" id="A0A1G5GXG2"/>
<proteinExistence type="predicted"/>
<evidence type="ECO:0000313" key="3">
    <source>
        <dbReference type="Proteomes" id="UP000198870"/>
    </source>
</evidence>
<keyword evidence="3" id="KW-1185">Reference proteome</keyword>
<sequence>MHPIFLTSLIAGEKSDFPNLPYGKKEDHPPSARGPSGPPCRWIKKTRPGDTIFLWEGAMDVNTGAGEVREQTEGTGLKGSH</sequence>